<dbReference type="GO" id="GO:0032040">
    <property type="term" value="C:small-subunit processome"/>
    <property type="evidence" value="ECO:0007669"/>
    <property type="project" value="TreeGrafter"/>
</dbReference>
<evidence type="ECO:0000256" key="10">
    <source>
        <dbReference type="ARBA" id="ARBA00023242"/>
    </source>
</evidence>
<dbReference type="SUPFAM" id="SSF75217">
    <property type="entry name" value="alpha/beta knot"/>
    <property type="match status" value="1"/>
</dbReference>
<keyword evidence="13" id="KW-1185">Reference proteome</keyword>
<dbReference type="InterPro" id="IPR029026">
    <property type="entry name" value="tRNA_m1G_MTases_N"/>
</dbReference>
<dbReference type="GO" id="GO:0070475">
    <property type="term" value="P:rRNA base methylation"/>
    <property type="evidence" value="ECO:0007669"/>
    <property type="project" value="InterPro"/>
</dbReference>
<protein>
    <submittedName>
        <fullName evidence="12">Uncharacterized protein</fullName>
    </submittedName>
</protein>
<evidence type="ECO:0000313" key="13">
    <source>
        <dbReference type="Proteomes" id="UP000701853"/>
    </source>
</evidence>
<feature type="region of interest" description="Disordered" evidence="11">
    <location>
        <begin position="87"/>
        <end position="155"/>
    </location>
</feature>
<dbReference type="InterPro" id="IPR029028">
    <property type="entry name" value="Alpha/beta_knot_MTases"/>
</dbReference>
<evidence type="ECO:0000256" key="5">
    <source>
        <dbReference type="ARBA" id="ARBA00022603"/>
    </source>
</evidence>
<keyword evidence="8" id="KW-0699">rRNA-binding</keyword>
<keyword evidence="5" id="KW-0489">Methyltransferase</keyword>
<evidence type="ECO:0000256" key="4">
    <source>
        <dbReference type="ARBA" id="ARBA00022552"/>
    </source>
</evidence>
<evidence type="ECO:0000256" key="2">
    <source>
        <dbReference type="ARBA" id="ARBA00008115"/>
    </source>
</evidence>
<evidence type="ECO:0000256" key="8">
    <source>
        <dbReference type="ARBA" id="ARBA00022730"/>
    </source>
</evidence>
<feature type="compositionally biased region" description="Acidic residues" evidence="11">
    <location>
        <begin position="133"/>
        <end position="145"/>
    </location>
</feature>
<dbReference type="AlphaFoldDB" id="A0A8J5YC95"/>
<keyword evidence="10" id="KW-0539">Nucleus</keyword>
<comment type="caution">
    <text evidence="12">The sequence shown here is derived from an EMBL/GenBank/DDBJ whole genome shotgun (WGS) entry which is preliminary data.</text>
</comment>
<dbReference type="InterPro" id="IPR005304">
    <property type="entry name" value="Rbsml_bgen_MeTrfase_EMG1/NEP1"/>
</dbReference>
<organism evidence="12 13">
    <name type="scientific">Gossypium anomalum</name>
    <dbReference type="NCBI Taxonomy" id="47600"/>
    <lineage>
        <taxon>Eukaryota</taxon>
        <taxon>Viridiplantae</taxon>
        <taxon>Streptophyta</taxon>
        <taxon>Embryophyta</taxon>
        <taxon>Tracheophyta</taxon>
        <taxon>Spermatophyta</taxon>
        <taxon>Magnoliopsida</taxon>
        <taxon>eudicotyledons</taxon>
        <taxon>Gunneridae</taxon>
        <taxon>Pentapetalae</taxon>
        <taxon>rosids</taxon>
        <taxon>malvids</taxon>
        <taxon>Malvales</taxon>
        <taxon>Malvaceae</taxon>
        <taxon>Malvoideae</taxon>
        <taxon>Gossypium</taxon>
    </lineage>
</organism>
<keyword evidence="6" id="KW-0808">Transferase</keyword>
<sequence>MEFTSFCSAQEKSKREPSLKQNPSPPLNASPVRRLVYALFAAAHCLSRLWKAPPPQEKAADTPLRTNVNSDHYTLLTDKMVRPYAIKGKKRKNRGEKYDKEEQEHEEQVEEEEEEEKEPAKRAAIEKPTEEVEVKEEEEGGEAGTDELVGIPITPSDKKNNKNGVIFVLEKASLEVAKVGKSFQLLNSDDHANFLRKNNKNPADYRPDITHQALLSILDSPVNKAGRLQAVYVRTEKGVLFEVKPHVRIPRTYKRFSVQLLQKLNITAVGKREKLLRVIKNPVTNYFPVNSRKIGFSYSSDKLVKMRKYVDAVGDDVNLVFVVGAMAHGKIEVDYIDDFIANCVAKISRILISNPRIPFRLSLSAAMCIARITEALADKWSIL</sequence>
<dbReference type="PANTHER" id="PTHR12636:SF5">
    <property type="entry name" value="RIBOSOMAL RNA SMALL SUBUNIT METHYLTRANSFERASE NEP1"/>
    <property type="match status" value="1"/>
</dbReference>
<keyword evidence="7" id="KW-0949">S-adenosyl-L-methionine</keyword>
<feature type="compositionally biased region" description="Basic and acidic residues" evidence="11">
    <location>
        <begin position="118"/>
        <end position="132"/>
    </location>
</feature>
<keyword evidence="3" id="KW-0690">Ribosome biogenesis</keyword>
<gene>
    <name evidence="12" type="ORF">CXB51_031774</name>
</gene>
<comment type="similarity">
    <text evidence="2">Belongs to the class IV-like SAM-binding methyltransferase superfamily. RNA methyltransferase NEP1 family.</text>
</comment>
<evidence type="ECO:0000256" key="3">
    <source>
        <dbReference type="ARBA" id="ARBA00022517"/>
    </source>
</evidence>
<evidence type="ECO:0000256" key="1">
    <source>
        <dbReference type="ARBA" id="ARBA00004604"/>
    </source>
</evidence>
<keyword evidence="4" id="KW-0698">rRNA processing</keyword>
<feature type="compositionally biased region" description="Polar residues" evidence="11">
    <location>
        <begin position="1"/>
        <end position="10"/>
    </location>
</feature>
<dbReference type="Pfam" id="PF03587">
    <property type="entry name" value="EMG1"/>
    <property type="match status" value="1"/>
</dbReference>
<evidence type="ECO:0000256" key="9">
    <source>
        <dbReference type="ARBA" id="ARBA00022884"/>
    </source>
</evidence>
<dbReference type="EMBL" id="JAHUZN010000012">
    <property type="protein sequence ID" value="KAG8475185.1"/>
    <property type="molecule type" value="Genomic_DNA"/>
</dbReference>
<reference evidence="12 13" key="1">
    <citation type="journal article" date="2021" name="bioRxiv">
        <title>The Gossypium anomalum genome as a resource for cotton improvement and evolutionary analysis of hybrid incompatibility.</title>
        <authorList>
            <person name="Grover C.E."/>
            <person name="Yuan D."/>
            <person name="Arick M.A."/>
            <person name="Miller E.R."/>
            <person name="Hu G."/>
            <person name="Peterson D.G."/>
            <person name="Wendel J.F."/>
            <person name="Udall J.A."/>
        </authorList>
    </citation>
    <scope>NUCLEOTIDE SEQUENCE [LARGE SCALE GENOMIC DNA]</scope>
    <source>
        <strain evidence="12">JFW-Udall</strain>
        <tissue evidence="12">Leaf</tissue>
    </source>
</reference>
<dbReference type="GO" id="GO:0070037">
    <property type="term" value="F:rRNA (pseudouridine) methyltransferase activity"/>
    <property type="evidence" value="ECO:0007669"/>
    <property type="project" value="InterPro"/>
</dbReference>
<dbReference type="OrthoDB" id="269804at2759"/>
<dbReference type="Gene3D" id="3.40.1280.10">
    <property type="match status" value="1"/>
</dbReference>
<proteinExistence type="inferred from homology"/>
<keyword evidence="9" id="KW-0694">RNA-binding</keyword>
<name>A0A8J5YC95_9ROSI</name>
<accession>A0A8J5YC95</accession>
<dbReference type="CDD" id="cd18088">
    <property type="entry name" value="Nep1-like"/>
    <property type="match status" value="1"/>
</dbReference>
<dbReference type="FunFam" id="3.40.1280.10:FF:000003">
    <property type="entry name" value="Ribosomal RNA small subunit methyltransferase"/>
    <property type="match status" value="1"/>
</dbReference>
<dbReference type="GO" id="GO:0019843">
    <property type="term" value="F:rRNA binding"/>
    <property type="evidence" value="ECO:0007669"/>
    <property type="project" value="UniProtKB-KW"/>
</dbReference>
<feature type="compositionally biased region" description="Acidic residues" evidence="11">
    <location>
        <begin position="104"/>
        <end position="117"/>
    </location>
</feature>
<comment type="subcellular location">
    <subcellularLocation>
        <location evidence="1">Nucleus</location>
        <location evidence="1">Nucleolus</location>
    </subcellularLocation>
</comment>
<evidence type="ECO:0000256" key="7">
    <source>
        <dbReference type="ARBA" id="ARBA00022691"/>
    </source>
</evidence>
<dbReference type="PANTHER" id="PTHR12636">
    <property type="entry name" value="NEP1/MRA1"/>
    <property type="match status" value="1"/>
</dbReference>
<dbReference type="Proteomes" id="UP000701853">
    <property type="component" value="Chromosome 12"/>
</dbReference>
<feature type="region of interest" description="Disordered" evidence="11">
    <location>
        <begin position="1"/>
        <end position="29"/>
    </location>
</feature>
<evidence type="ECO:0000256" key="11">
    <source>
        <dbReference type="SAM" id="MobiDB-lite"/>
    </source>
</evidence>
<evidence type="ECO:0000256" key="6">
    <source>
        <dbReference type="ARBA" id="ARBA00022679"/>
    </source>
</evidence>
<evidence type="ECO:0000313" key="12">
    <source>
        <dbReference type="EMBL" id="KAG8475185.1"/>
    </source>
</evidence>